<accession>A0A8S4RNI8</accession>
<name>A0A8S4RNI8_9NEOP</name>
<evidence type="ECO:0000313" key="2">
    <source>
        <dbReference type="EMBL" id="CAH2237670.1"/>
    </source>
</evidence>
<gene>
    <name evidence="2" type="primary">jg11347</name>
    <name evidence="2" type="ORF">PAEG_LOCUS14917</name>
</gene>
<feature type="signal peptide" evidence="1">
    <location>
        <begin position="1"/>
        <end position="20"/>
    </location>
</feature>
<proteinExistence type="predicted"/>
<keyword evidence="3" id="KW-1185">Reference proteome</keyword>
<keyword evidence="1" id="KW-0732">Signal</keyword>
<dbReference type="AlphaFoldDB" id="A0A8S4RNI8"/>
<reference evidence="2" key="1">
    <citation type="submission" date="2022-03" db="EMBL/GenBank/DDBJ databases">
        <authorList>
            <person name="Lindestad O."/>
        </authorList>
    </citation>
    <scope>NUCLEOTIDE SEQUENCE</scope>
</reference>
<organism evidence="2 3">
    <name type="scientific">Pararge aegeria aegeria</name>
    <dbReference type="NCBI Taxonomy" id="348720"/>
    <lineage>
        <taxon>Eukaryota</taxon>
        <taxon>Metazoa</taxon>
        <taxon>Ecdysozoa</taxon>
        <taxon>Arthropoda</taxon>
        <taxon>Hexapoda</taxon>
        <taxon>Insecta</taxon>
        <taxon>Pterygota</taxon>
        <taxon>Neoptera</taxon>
        <taxon>Endopterygota</taxon>
        <taxon>Lepidoptera</taxon>
        <taxon>Glossata</taxon>
        <taxon>Ditrysia</taxon>
        <taxon>Papilionoidea</taxon>
        <taxon>Nymphalidae</taxon>
        <taxon>Satyrinae</taxon>
        <taxon>Satyrini</taxon>
        <taxon>Parargina</taxon>
        <taxon>Pararge</taxon>
    </lineage>
</organism>
<sequence>MKLYTFFAVLFWISIIFVSCIDKRSVKEETTEAGASVDRERTKRSPLTQFYEHFNGVSDTDTEEIPDTSLHGLLRKLIPFLYFSPQDRIVAYAAFDGSSCPTGMVKIFGQCYEEDTDD</sequence>
<dbReference type="PROSITE" id="PS51257">
    <property type="entry name" value="PROKAR_LIPOPROTEIN"/>
    <property type="match status" value="1"/>
</dbReference>
<dbReference type="Proteomes" id="UP000838756">
    <property type="component" value="Unassembled WGS sequence"/>
</dbReference>
<comment type="caution">
    <text evidence="2">The sequence shown here is derived from an EMBL/GenBank/DDBJ whole genome shotgun (WGS) entry which is preliminary data.</text>
</comment>
<dbReference type="EMBL" id="CAKXAJ010025284">
    <property type="protein sequence ID" value="CAH2237670.1"/>
    <property type="molecule type" value="Genomic_DNA"/>
</dbReference>
<feature type="chain" id="PRO_5035863689" evidence="1">
    <location>
        <begin position="21"/>
        <end position="118"/>
    </location>
</feature>
<evidence type="ECO:0000256" key="1">
    <source>
        <dbReference type="SAM" id="SignalP"/>
    </source>
</evidence>
<evidence type="ECO:0000313" key="3">
    <source>
        <dbReference type="Proteomes" id="UP000838756"/>
    </source>
</evidence>
<protein>
    <submittedName>
        <fullName evidence="2">Jg11347 protein</fullName>
    </submittedName>
</protein>